<dbReference type="AlphaFoldDB" id="E6PYY2"/>
<comment type="caution">
    <text evidence="1">The sequence shown here is derived from an EMBL/GenBank/DDBJ whole genome shotgun (WGS) entry which is preliminary data.</text>
</comment>
<accession>E6PYY2</accession>
<gene>
    <name evidence="1" type="ORF">CARN3_1135</name>
</gene>
<proteinExistence type="predicted"/>
<reference evidence="1" key="1">
    <citation type="submission" date="2009-10" db="EMBL/GenBank/DDBJ databases">
        <title>Diversity of trophic interactions inside an arsenic-rich microbial ecosystem.</title>
        <authorList>
            <person name="Bertin P.N."/>
            <person name="Heinrich-Salmeron A."/>
            <person name="Pelletier E."/>
            <person name="Goulhen-Chollet F."/>
            <person name="Arsene-Ploetze F."/>
            <person name="Gallien S."/>
            <person name="Calteau A."/>
            <person name="Vallenet D."/>
            <person name="Casiot C."/>
            <person name="Chane-Woon-Ming B."/>
            <person name="Giloteaux L."/>
            <person name="Barakat M."/>
            <person name="Bonnefoy V."/>
            <person name="Bruneel O."/>
            <person name="Chandler M."/>
            <person name="Cleiss J."/>
            <person name="Duran R."/>
            <person name="Elbaz-Poulichet F."/>
            <person name="Fonknechten N."/>
            <person name="Lauga B."/>
            <person name="Mornico D."/>
            <person name="Ortet P."/>
            <person name="Schaeffer C."/>
            <person name="Siguier P."/>
            <person name="Alexander Thil Smith A."/>
            <person name="Van Dorsselaer A."/>
            <person name="Weissenbach J."/>
            <person name="Medigue C."/>
            <person name="Le Paslier D."/>
        </authorList>
    </citation>
    <scope>NUCLEOTIDE SEQUENCE</scope>
</reference>
<name>E6PYY2_9ZZZZ</name>
<organism evidence="1">
    <name type="scientific">mine drainage metagenome</name>
    <dbReference type="NCBI Taxonomy" id="410659"/>
    <lineage>
        <taxon>unclassified sequences</taxon>
        <taxon>metagenomes</taxon>
        <taxon>ecological metagenomes</taxon>
    </lineage>
</organism>
<evidence type="ECO:0000313" key="1">
    <source>
        <dbReference type="EMBL" id="CBI00141.1"/>
    </source>
</evidence>
<sequence length="72" mass="7721">MIDEQAMSIYPNSFEGALAIVVKGKFGASHLYVAPSRFGRGGTPESSAPLEQGEVKITGKIQPSRNVVRRST</sequence>
<dbReference type="EMBL" id="CABN01000097">
    <property type="protein sequence ID" value="CBI00141.1"/>
    <property type="molecule type" value="Genomic_DNA"/>
</dbReference>
<protein>
    <submittedName>
        <fullName evidence="1">Uncharacterized protein</fullName>
    </submittedName>
</protein>